<dbReference type="SFLD" id="SFLDS00003">
    <property type="entry name" value="Haloacid_Dehalogenase"/>
    <property type="match status" value="1"/>
</dbReference>
<dbReference type="PRINTS" id="PR00119">
    <property type="entry name" value="CATATPASE"/>
</dbReference>
<feature type="compositionally biased region" description="Basic and acidic residues" evidence="13">
    <location>
        <begin position="918"/>
        <end position="927"/>
    </location>
</feature>
<keyword evidence="6" id="KW-0547">Nucleotide-binding</keyword>
<dbReference type="Pfam" id="PF00690">
    <property type="entry name" value="Cation_ATPase_N"/>
    <property type="match status" value="1"/>
</dbReference>
<dbReference type="GO" id="GO:0005524">
    <property type="term" value="F:ATP binding"/>
    <property type="evidence" value="ECO:0007669"/>
    <property type="project" value="UniProtKB-KW"/>
</dbReference>
<dbReference type="InterPro" id="IPR008250">
    <property type="entry name" value="ATPase_P-typ_transduc_dom_A_sf"/>
</dbReference>
<dbReference type="InterPro" id="IPR023214">
    <property type="entry name" value="HAD_sf"/>
</dbReference>
<dbReference type="InterPro" id="IPR050510">
    <property type="entry name" value="Cation_transp_ATPase_P-type"/>
</dbReference>
<dbReference type="Gene3D" id="3.40.1110.10">
    <property type="entry name" value="Calcium-transporting ATPase, cytoplasmic domain N"/>
    <property type="match status" value="1"/>
</dbReference>
<dbReference type="AlphaFoldDB" id="A0A2M7T4X7"/>
<dbReference type="NCBIfam" id="TIGR01494">
    <property type="entry name" value="ATPase_P-type"/>
    <property type="match status" value="2"/>
</dbReference>
<dbReference type="InterPro" id="IPR006068">
    <property type="entry name" value="ATPase_P-typ_cation-transptr_C"/>
</dbReference>
<dbReference type="SFLD" id="SFLDF00027">
    <property type="entry name" value="p-type_atpase"/>
    <property type="match status" value="1"/>
</dbReference>
<dbReference type="SMART" id="SM00831">
    <property type="entry name" value="Cation_ATPase_N"/>
    <property type="match status" value="1"/>
</dbReference>
<feature type="transmembrane region" description="Helical" evidence="14">
    <location>
        <begin position="243"/>
        <end position="263"/>
    </location>
</feature>
<dbReference type="PROSITE" id="PS00154">
    <property type="entry name" value="ATPASE_E1_E2"/>
    <property type="match status" value="1"/>
</dbReference>
<evidence type="ECO:0000256" key="4">
    <source>
        <dbReference type="ARBA" id="ARBA00022553"/>
    </source>
</evidence>
<dbReference type="GO" id="GO:1902600">
    <property type="term" value="P:proton transmembrane transport"/>
    <property type="evidence" value="ECO:0007669"/>
    <property type="project" value="TreeGrafter"/>
</dbReference>
<keyword evidence="10 14" id="KW-1133">Transmembrane helix</keyword>
<keyword evidence="3" id="KW-1003">Cell membrane</keyword>
<feature type="transmembrane region" description="Helical" evidence="14">
    <location>
        <begin position="810"/>
        <end position="828"/>
    </location>
</feature>
<dbReference type="InterPro" id="IPR023299">
    <property type="entry name" value="ATPase_P-typ_cyto_dom_N"/>
</dbReference>
<dbReference type="SUPFAM" id="SSF81653">
    <property type="entry name" value="Calcium ATPase, transduction domain A"/>
    <property type="match status" value="1"/>
</dbReference>
<reference evidence="17" key="1">
    <citation type="submission" date="2017-09" db="EMBL/GenBank/DDBJ databases">
        <title>Depth-based differentiation of microbial function through sediment-hosted aquifers and enrichment of novel symbionts in the deep terrestrial subsurface.</title>
        <authorList>
            <person name="Probst A.J."/>
            <person name="Ladd B."/>
            <person name="Jarett J.K."/>
            <person name="Geller-Mcgrath D.E."/>
            <person name="Sieber C.M.K."/>
            <person name="Emerson J.B."/>
            <person name="Anantharaman K."/>
            <person name="Thomas B.C."/>
            <person name="Malmstrom R."/>
            <person name="Stieglmeier M."/>
            <person name="Klingl A."/>
            <person name="Woyke T."/>
            <person name="Ryan C.M."/>
            <person name="Banfield J.F."/>
        </authorList>
    </citation>
    <scope>NUCLEOTIDE SEQUENCE [LARGE SCALE GENOMIC DNA]</scope>
</reference>
<evidence type="ECO:0000256" key="7">
    <source>
        <dbReference type="ARBA" id="ARBA00022840"/>
    </source>
</evidence>
<feature type="transmembrane region" description="Helical" evidence="14">
    <location>
        <begin position="724"/>
        <end position="742"/>
    </location>
</feature>
<feature type="transmembrane region" description="Helical" evidence="14">
    <location>
        <begin position="695"/>
        <end position="718"/>
    </location>
</feature>
<evidence type="ECO:0000256" key="10">
    <source>
        <dbReference type="ARBA" id="ARBA00022989"/>
    </source>
</evidence>
<dbReference type="FunFam" id="3.40.50.1000:FF:000028">
    <property type="entry name" value="Calcium-transporting P-type ATPase, putative"/>
    <property type="match status" value="1"/>
</dbReference>
<keyword evidence="4" id="KW-0597">Phosphoprotein</keyword>
<dbReference type="RefSeq" id="WP_286679159.1">
    <property type="nucleotide sequence ID" value="NZ_MNXI01000132.1"/>
</dbReference>
<dbReference type="Pfam" id="PF08282">
    <property type="entry name" value="Hydrolase_3"/>
    <property type="match status" value="1"/>
</dbReference>
<evidence type="ECO:0000256" key="2">
    <source>
        <dbReference type="ARBA" id="ARBA00005675"/>
    </source>
</evidence>
<evidence type="ECO:0000256" key="5">
    <source>
        <dbReference type="ARBA" id="ARBA00022692"/>
    </source>
</evidence>
<gene>
    <name evidence="16" type="ORF">COY37_11335</name>
</gene>
<feature type="domain" description="Cation-transporting P-type ATPase N-terminal" evidence="15">
    <location>
        <begin position="2"/>
        <end position="75"/>
    </location>
</feature>
<feature type="transmembrane region" description="Helical" evidence="14">
    <location>
        <begin position="849"/>
        <end position="869"/>
    </location>
</feature>
<dbReference type="SFLD" id="SFLDG00002">
    <property type="entry name" value="C1.7:_P-type_atpase_like"/>
    <property type="match status" value="1"/>
</dbReference>
<dbReference type="InterPro" id="IPR059000">
    <property type="entry name" value="ATPase_P-type_domA"/>
</dbReference>
<dbReference type="EMBL" id="PFNG01000263">
    <property type="protein sequence ID" value="PIZ34873.1"/>
    <property type="molecule type" value="Genomic_DNA"/>
</dbReference>
<dbReference type="FunFam" id="2.70.150.10:FF:000160">
    <property type="entry name" value="Sarcoplasmic/endoplasmic reticulum calcium ATPase 1"/>
    <property type="match status" value="1"/>
</dbReference>
<dbReference type="Gene3D" id="3.40.50.1000">
    <property type="entry name" value="HAD superfamily/HAD-like"/>
    <property type="match status" value="1"/>
</dbReference>
<dbReference type="GO" id="GO:0005886">
    <property type="term" value="C:plasma membrane"/>
    <property type="evidence" value="ECO:0007669"/>
    <property type="project" value="UniProtKB-SubCell"/>
</dbReference>
<dbReference type="InterPro" id="IPR044492">
    <property type="entry name" value="P_typ_ATPase_HD_dom"/>
</dbReference>
<evidence type="ECO:0000313" key="16">
    <source>
        <dbReference type="EMBL" id="PIZ34873.1"/>
    </source>
</evidence>
<dbReference type="InterPro" id="IPR004014">
    <property type="entry name" value="ATPase_P-typ_cation-transptr_N"/>
</dbReference>
<feature type="transmembrane region" description="Helical" evidence="14">
    <location>
        <begin position="763"/>
        <end position="790"/>
    </location>
</feature>
<feature type="transmembrane region" description="Helical" evidence="14">
    <location>
        <begin position="881"/>
        <end position="897"/>
    </location>
</feature>
<accession>A0A2M7T4X7</accession>
<comment type="catalytic activity">
    <reaction evidence="12">
        <text>ATP + H2O = ADP + phosphate + H(+)</text>
        <dbReference type="Rhea" id="RHEA:13065"/>
        <dbReference type="ChEBI" id="CHEBI:15377"/>
        <dbReference type="ChEBI" id="CHEBI:15378"/>
        <dbReference type="ChEBI" id="CHEBI:30616"/>
        <dbReference type="ChEBI" id="CHEBI:43474"/>
        <dbReference type="ChEBI" id="CHEBI:456216"/>
    </reaction>
</comment>
<evidence type="ECO:0000256" key="1">
    <source>
        <dbReference type="ARBA" id="ARBA00004651"/>
    </source>
</evidence>
<protein>
    <submittedName>
        <fullName evidence="16">ATPase</fullName>
    </submittedName>
</protein>
<dbReference type="SUPFAM" id="SSF81660">
    <property type="entry name" value="Metal cation-transporting ATPase, ATP-binding domain N"/>
    <property type="match status" value="1"/>
</dbReference>
<evidence type="ECO:0000256" key="11">
    <source>
        <dbReference type="ARBA" id="ARBA00023136"/>
    </source>
</evidence>
<dbReference type="PRINTS" id="PR00121">
    <property type="entry name" value="NAKATPASE"/>
</dbReference>
<dbReference type="Proteomes" id="UP000230956">
    <property type="component" value="Unassembled WGS sequence"/>
</dbReference>
<keyword evidence="7" id="KW-0067">ATP-binding</keyword>
<comment type="similarity">
    <text evidence="2">Belongs to the cation transport ATPase (P-type) (TC 3.A.3) family. Type IIA subfamily.</text>
</comment>
<dbReference type="Gene3D" id="2.70.150.10">
    <property type="entry name" value="Calcium-transporting ATPase, cytoplasmic transduction domain A"/>
    <property type="match status" value="1"/>
</dbReference>
<evidence type="ECO:0000256" key="8">
    <source>
        <dbReference type="ARBA" id="ARBA00022842"/>
    </source>
</evidence>
<proteinExistence type="inferred from homology"/>
<keyword evidence="11 14" id="KW-0472">Membrane</keyword>
<dbReference type="InterPro" id="IPR036412">
    <property type="entry name" value="HAD-like_sf"/>
</dbReference>
<sequence length="934" mass="102647">MEIYKLNSDDVFKQLGSSPRGLSDDEAKRRLDEYGLNKIEEVKGTPLIFKFLANFYHLFAILLWAGAILGFIGGLPELGYAIIAVIIINAIFSFWQEYKAEKATEALKKLLPSYSKVLRGGEIRQILAEELIPGDIIVLEEGDNISADARLIQVFEMRTNNATLTGESAPVRRTSDPVLRDRMLITESPNIVFTGTSVATGSGRAVVYATGPETEFGKIAGLTQRIATELSPLQKEMVWVTRVVAALAIGLGILFFVLGSQIAGLNLTVAFLFAIGMIVANVPEGLLPTVTLSLALGVQRMARRHALIKKLSSVETLGSTTVICTDKTGTLTQNEMTVKEIWASREVIDVEGAGYEPKGEFRVNGRTLSKEELDSLNVLFMSATFCNTSRLVPPGDGRTGWGVIGDPTEAALLVVAKKAGYDIDREFKEHPRVYLLPFESTRKMMSSIHKFPTRPLACVKGAPKEVLDISTKIRLSEGIVDLTDELRQEIVARNDDFARRGLRVLAIAYREIPADIISLTVQNVEQDLVFLGLMAMQDPPRPEVAHAVSLAQRAGIRIIMITGDYGLTAESIARKIGIVKSDVRVVSGGEIDPLSDAELSSVLSHSDVIFARVSPEHKMRVVSVLKDRGEIVAVTGDGVNDAPALKRADIGVAMGIAGTDVAKEAAEMILTDDNFASIVGAVEEGRAVYDNIRRFITYIFASNIPEIIPFILFVTLGIPLPLTILQILAIDLGTDIVPALALGSEPPEADVMDRPPRPRGRRLLDFPLLARAYFFLGPIEAAVGMLAYYYAYYQNGWRPGQVLPASGREYVFATTMVLASIVIMQIGNGFAVRTERTSILQKGFFSNRFYLFGIVTELVIIAILVYVPFLQPIFNTSPLKITDWLFLFAFSPTILIADEIRKWIARRYSARRVPGGGEEPRKEPRERVSRRRAA</sequence>
<evidence type="ECO:0000256" key="3">
    <source>
        <dbReference type="ARBA" id="ARBA00022475"/>
    </source>
</evidence>
<feature type="transmembrane region" description="Helical" evidence="14">
    <location>
        <begin position="78"/>
        <end position="95"/>
    </location>
</feature>
<keyword evidence="5 14" id="KW-0812">Transmembrane</keyword>
<dbReference type="SUPFAM" id="SSF56784">
    <property type="entry name" value="HAD-like"/>
    <property type="match status" value="1"/>
</dbReference>
<feature type="transmembrane region" description="Helical" evidence="14">
    <location>
        <begin position="51"/>
        <end position="72"/>
    </location>
</feature>
<dbReference type="Pfam" id="PF13246">
    <property type="entry name" value="Cation_ATPase"/>
    <property type="match status" value="1"/>
</dbReference>
<dbReference type="Pfam" id="PF00689">
    <property type="entry name" value="Cation_ATPase_C"/>
    <property type="match status" value="1"/>
</dbReference>
<comment type="subcellular location">
    <subcellularLocation>
        <location evidence="1">Cell membrane</location>
        <topology evidence="1">Multi-pass membrane protein</topology>
    </subcellularLocation>
</comment>
<feature type="transmembrane region" description="Helical" evidence="14">
    <location>
        <begin position="269"/>
        <end position="296"/>
    </location>
</feature>
<organism evidence="16 17">
    <name type="scientific">Candidatus Aquicultor secundus</name>
    <dbReference type="NCBI Taxonomy" id="1973895"/>
    <lineage>
        <taxon>Bacteria</taxon>
        <taxon>Bacillati</taxon>
        <taxon>Actinomycetota</taxon>
        <taxon>Candidatus Aquicultoria</taxon>
        <taxon>Candidatus Aquicultorales</taxon>
        <taxon>Candidatus Aquicultoraceae</taxon>
        <taxon>Candidatus Aquicultor</taxon>
    </lineage>
</organism>
<evidence type="ECO:0000313" key="17">
    <source>
        <dbReference type="Proteomes" id="UP000230956"/>
    </source>
</evidence>
<comment type="caution">
    <text evidence="16">The sequence shown here is derived from an EMBL/GenBank/DDBJ whole genome shotgun (WGS) entry which is preliminary data.</text>
</comment>
<evidence type="ECO:0000256" key="14">
    <source>
        <dbReference type="SAM" id="Phobius"/>
    </source>
</evidence>
<dbReference type="InterPro" id="IPR018303">
    <property type="entry name" value="ATPase_P-typ_P_site"/>
</dbReference>
<evidence type="ECO:0000256" key="12">
    <source>
        <dbReference type="ARBA" id="ARBA00049360"/>
    </source>
</evidence>
<dbReference type="Gene3D" id="1.20.1110.10">
    <property type="entry name" value="Calcium-transporting ATPase, transmembrane domain"/>
    <property type="match status" value="1"/>
</dbReference>
<dbReference type="GO" id="GO:0016887">
    <property type="term" value="F:ATP hydrolysis activity"/>
    <property type="evidence" value="ECO:0007669"/>
    <property type="project" value="InterPro"/>
</dbReference>
<dbReference type="GO" id="GO:0019829">
    <property type="term" value="F:ATPase-coupled monoatomic cation transmembrane transporter activity"/>
    <property type="evidence" value="ECO:0007669"/>
    <property type="project" value="TreeGrafter"/>
</dbReference>
<dbReference type="Pfam" id="PF00122">
    <property type="entry name" value="E1-E2_ATPase"/>
    <property type="match status" value="1"/>
</dbReference>
<keyword evidence="9" id="KW-1278">Translocase</keyword>
<dbReference type="PANTHER" id="PTHR43294">
    <property type="entry name" value="SODIUM/POTASSIUM-TRANSPORTING ATPASE SUBUNIT ALPHA"/>
    <property type="match status" value="1"/>
</dbReference>
<evidence type="ECO:0000256" key="9">
    <source>
        <dbReference type="ARBA" id="ARBA00022967"/>
    </source>
</evidence>
<keyword evidence="8" id="KW-0460">Magnesium</keyword>
<dbReference type="SUPFAM" id="SSF81665">
    <property type="entry name" value="Calcium ATPase, transmembrane domain M"/>
    <property type="match status" value="1"/>
</dbReference>
<evidence type="ECO:0000259" key="15">
    <source>
        <dbReference type="SMART" id="SM00831"/>
    </source>
</evidence>
<evidence type="ECO:0000256" key="6">
    <source>
        <dbReference type="ARBA" id="ARBA00022741"/>
    </source>
</evidence>
<evidence type="ECO:0000256" key="13">
    <source>
        <dbReference type="SAM" id="MobiDB-lite"/>
    </source>
</evidence>
<dbReference type="InterPro" id="IPR001757">
    <property type="entry name" value="P_typ_ATPase"/>
</dbReference>
<dbReference type="PANTHER" id="PTHR43294:SF21">
    <property type="entry name" value="CATION TRANSPORTING ATPASE"/>
    <property type="match status" value="1"/>
</dbReference>
<name>A0A2M7T4X7_9ACTN</name>
<feature type="region of interest" description="Disordered" evidence="13">
    <location>
        <begin position="912"/>
        <end position="934"/>
    </location>
</feature>
<dbReference type="InterPro" id="IPR023298">
    <property type="entry name" value="ATPase_P-typ_TM_dom_sf"/>
</dbReference>